<reference evidence="1" key="1">
    <citation type="submission" date="2015-09" db="EMBL/GenBank/DDBJ databases">
        <title>De novo assembly of Pectinophora gossypiella (Pink Bollworm) gut transcriptome.</title>
        <authorList>
            <person name="Tassone E.E."/>
        </authorList>
    </citation>
    <scope>NUCLEOTIDE SEQUENCE</scope>
</reference>
<evidence type="ECO:0000313" key="1">
    <source>
        <dbReference type="EMBL" id="JAT81267.1"/>
    </source>
</evidence>
<dbReference type="AlphaFoldDB" id="A0A1E1W2R6"/>
<gene>
    <name evidence="1" type="ORF">g.8978</name>
    <name evidence="2" type="ORF">g.8979</name>
</gene>
<name>A0A1E1W2R6_PECGO</name>
<protein>
    <submittedName>
        <fullName evidence="1">Uncharacterized protein</fullName>
    </submittedName>
</protein>
<dbReference type="EMBL" id="GDQN01009787">
    <property type="protein sequence ID" value="JAT81267.1"/>
    <property type="molecule type" value="Transcribed_RNA"/>
</dbReference>
<sequence length="106" mass="11856">MCRGHASHIRCLARSRGSLSLLTYYLQADSCLRGIICFLPHARRRSSISMDSFTTSHTFFYNIGRRHLSEREAVDGAGKYEVLKNMYMYSSQSCARGRAGLRGGAG</sequence>
<proteinExistence type="predicted"/>
<organism evidence="1">
    <name type="scientific">Pectinophora gossypiella</name>
    <name type="common">Cotton pink bollworm</name>
    <name type="synonym">Depressaria gossypiella</name>
    <dbReference type="NCBI Taxonomy" id="13191"/>
    <lineage>
        <taxon>Eukaryota</taxon>
        <taxon>Metazoa</taxon>
        <taxon>Ecdysozoa</taxon>
        <taxon>Arthropoda</taxon>
        <taxon>Hexapoda</taxon>
        <taxon>Insecta</taxon>
        <taxon>Pterygota</taxon>
        <taxon>Neoptera</taxon>
        <taxon>Endopterygota</taxon>
        <taxon>Lepidoptera</taxon>
        <taxon>Glossata</taxon>
        <taxon>Ditrysia</taxon>
        <taxon>Gelechioidea</taxon>
        <taxon>Gelechiidae</taxon>
        <taxon>Apatetrinae</taxon>
        <taxon>Pectinophora</taxon>
    </lineage>
</organism>
<dbReference type="EMBL" id="GDQN01003553">
    <property type="protein sequence ID" value="JAT87501.1"/>
    <property type="molecule type" value="Transcribed_RNA"/>
</dbReference>
<feature type="non-terminal residue" evidence="1">
    <location>
        <position position="106"/>
    </location>
</feature>
<accession>A0A1E1W2R6</accession>
<evidence type="ECO:0000313" key="2">
    <source>
        <dbReference type="EMBL" id="JAT87501.1"/>
    </source>
</evidence>